<sequence length="514" mass="59376">MGSRTKFCLTLFLVSVLVLCAGLALAKTDPELKQCKHQCKVQRQYDEEQKEQCAKGCEKYYKEKKGREQEEEEEEEWGSGRGDELSTHEPGEKRLSQCMKQCERQEGGQQKQLCRFRCQEKYKKERREHSYRRDEEEEEEGDEEQEEEDENPYVFEDEHFTTRVKTEQGKVVVLPKFTKRSKLLRGLEKYRLAFLVANPQAFVVPNHMDADSIFFVSWGRGTITKIRENKRESMNVKQGDIIRIRAGTPFYIVNTDENEKLYIVKLLEPVNLPGHYEVFHGPGGENPESFYRAFSREVLEAALKTPRDKLEKLFEKQDEGAIVKASKEQIRAMSRRGEGPKIWPFTGKSTGSFNLFKKDPSQSNNYGQLFETEFKDYPPLQELDIMVSYVNITKGGMSGPFYNSRATKIAIVVSGEGRLEIACPHLSSSKNSGQEKSGPSYKKLSSRIRTDSEGNIRYTLAGKKNIIEVMEKEAKELAFKTKGEEVDKVFGKQDEEFFFQGPKWRQHQEGRADE</sequence>
<dbReference type="Proteomes" id="UP001164250">
    <property type="component" value="Chromosome 1"/>
</dbReference>
<gene>
    <name evidence="1" type="ORF">Patl1_03330</name>
</gene>
<dbReference type="EMBL" id="CM047897">
    <property type="protein sequence ID" value="KAJ0111716.1"/>
    <property type="molecule type" value="Genomic_DNA"/>
</dbReference>
<keyword evidence="2" id="KW-1185">Reference proteome</keyword>
<proteinExistence type="predicted"/>
<organism evidence="1 2">
    <name type="scientific">Pistacia atlantica</name>
    <dbReference type="NCBI Taxonomy" id="434234"/>
    <lineage>
        <taxon>Eukaryota</taxon>
        <taxon>Viridiplantae</taxon>
        <taxon>Streptophyta</taxon>
        <taxon>Embryophyta</taxon>
        <taxon>Tracheophyta</taxon>
        <taxon>Spermatophyta</taxon>
        <taxon>Magnoliopsida</taxon>
        <taxon>eudicotyledons</taxon>
        <taxon>Gunneridae</taxon>
        <taxon>Pentapetalae</taxon>
        <taxon>rosids</taxon>
        <taxon>malvids</taxon>
        <taxon>Sapindales</taxon>
        <taxon>Anacardiaceae</taxon>
        <taxon>Pistacia</taxon>
    </lineage>
</organism>
<evidence type="ECO:0000313" key="2">
    <source>
        <dbReference type="Proteomes" id="UP001164250"/>
    </source>
</evidence>
<reference evidence="2" key="1">
    <citation type="journal article" date="2023" name="G3 (Bethesda)">
        <title>Genome assembly and association tests identify interacting loci associated with vigor, precocity, and sex in interspecific pistachio rootstocks.</title>
        <authorList>
            <person name="Palmer W."/>
            <person name="Jacygrad E."/>
            <person name="Sagayaradj S."/>
            <person name="Cavanaugh K."/>
            <person name="Han R."/>
            <person name="Bertier L."/>
            <person name="Beede B."/>
            <person name="Kafkas S."/>
            <person name="Golino D."/>
            <person name="Preece J."/>
            <person name="Michelmore R."/>
        </authorList>
    </citation>
    <scope>NUCLEOTIDE SEQUENCE [LARGE SCALE GENOMIC DNA]</scope>
</reference>
<comment type="caution">
    <text evidence="1">The sequence shown here is derived from an EMBL/GenBank/DDBJ whole genome shotgun (WGS) entry which is preliminary data.</text>
</comment>
<protein>
    <submittedName>
        <fullName evidence="1">Uncharacterized protein</fullName>
    </submittedName>
</protein>
<evidence type="ECO:0000313" key="1">
    <source>
        <dbReference type="EMBL" id="KAJ0111716.1"/>
    </source>
</evidence>
<accession>A0ACC1C827</accession>
<name>A0ACC1C827_9ROSI</name>